<evidence type="ECO:0000313" key="2">
    <source>
        <dbReference type="Proteomes" id="UP000203427"/>
    </source>
</evidence>
<dbReference type="GeneID" id="26644278"/>
<dbReference type="RefSeq" id="YP_009218102.1">
    <property type="nucleotide sequence ID" value="NC_029007.1"/>
</dbReference>
<reference evidence="1 2" key="1">
    <citation type="submission" date="2014-08" db="EMBL/GenBank/DDBJ databases">
        <title>Isolation and characterization of bacteriophages infecting R. solanacearum from Thailand.</title>
        <authorList>
            <person name="Narulita E."/>
            <person name="Kawasaki T."/>
            <person name="Fujie M."/>
            <person name="Yamada T."/>
        </authorList>
    </citation>
    <scope>NUCLEOTIDE SEQUENCE [LARGE SCALE GENOMIC DNA]</scope>
</reference>
<evidence type="ECO:0000313" key="1">
    <source>
        <dbReference type="EMBL" id="BAP34904.1"/>
    </source>
</evidence>
<dbReference type="KEGG" id="vg:26644278"/>
<accession>A0A077KYI6</accession>
<proteinExistence type="predicted"/>
<protein>
    <submittedName>
        <fullName evidence="1">Uncharacterized protein</fullName>
    </submittedName>
</protein>
<keyword evidence="2" id="KW-1185">Reference proteome</keyword>
<sequence length="327" mass="36061">MSNKFAVGQVVINVGPGLYYTKGAEYTVLEVDPTHPIIKVDGPGSPQAWVTAARFEAKAVVPTFPLAVGDYVTCVRPHYPLVAGKTYKVEAVGVSSDGEPDPHFTVCNDKVRVEGVEGHGWFFDRFNKLEVHENFRAYKQDGRIVVKCLSAKGTTLQEGKLYVIARGTTRRDVDRGVIRLYGPDAGHYSVQRFELYSGPLYAVDFALAAFAKDGRDRDDVADVFSNLLQLDPEEVRLAFDEQNPREDDGEDDIPENERAVANIIGNRVANAEVAERNCTVCSEPPQAPAPTDSLTTQFLKAILNHAIDTAGYQVPQWAFEEATRRGL</sequence>
<dbReference type="Proteomes" id="UP000203427">
    <property type="component" value="Segment"/>
</dbReference>
<dbReference type="EMBL" id="AB983711">
    <property type="protein sequence ID" value="BAP34904.1"/>
    <property type="molecule type" value="Genomic_DNA"/>
</dbReference>
<organism evidence="1 2">
    <name type="scientific">Ralstonia phage RSJ5</name>
    <dbReference type="NCBI Taxonomy" id="1538364"/>
    <lineage>
        <taxon>Viruses</taxon>
        <taxon>Duplodnaviria</taxon>
        <taxon>Heunggongvirae</taxon>
        <taxon>Uroviricota</taxon>
        <taxon>Caudoviricetes</taxon>
        <taxon>Autographivirales</taxon>
        <taxon>Autonotataviridae</taxon>
        <taxon>Risjevirus</taxon>
        <taxon>Risjevirus RSJ5</taxon>
    </lineage>
</organism>
<name>A0A077KYI6_9CAUD</name>
<dbReference type="OrthoDB" id="31702at10239"/>